<organism evidence="3 4">
    <name type="scientific">Acetivibrio clariflavus (strain DSM 19732 / NBRC 101661 / EBR45)</name>
    <name type="common">Clostridium clariflavum</name>
    <dbReference type="NCBI Taxonomy" id="720554"/>
    <lineage>
        <taxon>Bacteria</taxon>
        <taxon>Bacillati</taxon>
        <taxon>Bacillota</taxon>
        <taxon>Clostridia</taxon>
        <taxon>Eubacteriales</taxon>
        <taxon>Oscillospiraceae</taxon>
        <taxon>Acetivibrio</taxon>
    </lineage>
</organism>
<feature type="signal peptide" evidence="1">
    <location>
        <begin position="1"/>
        <end position="29"/>
    </location>
</feature>
<proteinExistence type="predicted"/>
<dbReference type="InterPro" id="IPR052905">
    <property type="entry name" value="LD-transpeptidase_YkuD-like"/>
</dbReference>
<dbReference type="AlphaFoldDB" id="G8LTV0"/>
<sequence length="359" mass="38523" precursor="true">MQKKKRVLITALVCCFVSMFSLCPANTLAASRVLKEGMSGNDVTSLQNNLRTLGYLKVNSTGYYGSLTKSAVQKLQANNGLESDGIAGSKTLALIEKLLSEKTASRGTSSTEVLKEGMSGSRVTQLQNDLKKLGYLNVNPTGYYGSLTKEAVKKFQKAYGLTQDGIAGNATLTKISQLLGTTASAANVNASRGGSRSSSDYLVSWFGGAENIFKIGDIAEVYDIRTGRTFKIKRTYGYNHADCEPLTAEDTKIMKSIYGGEWSWERRPIIITVNGRKMAASMAGMPHAGVEGAPANTYVSSRSGGYGAGDNLDAVKGNNMSGVFDVHFLNSRTHGSNKVDSNHQNAIKEAAQWAAKNNF</sequence>
<name>G8LTV0_ACECE</name>
<dbReference type="InterPro" id="IPR036365">
    <property type="entry name" value="PGBD-like_sf"/>
</dbReference>
<gene>
    <name evidence="3" type="ordered locus">Clocl_0586</name>
</gene>
<dbReference type="STRING" id="720554.Clocl_0586"/>
<evidence type="ECO:0000259" key="2">
    <source>
        <dbReference type="Pfam" id="PF01471"/>
    </source>
</evidence>
<dbReference type="KEGG" id="ccl:Clocl_0586"/>
<dbReference type="eggNOG" id="COG3409">
    <property type="taxonomic scope" value="Bacteria"/>
</dbReference>
<protein>
    <submittedName>
        <fullName evidence="3">Putative peptidoglycan-binding domain-containing protein</fullName>
    </submittedName>
</protein>
<dbReference type="Gene3D" id="1.10.101.10">
    <property type="entry name" value="PGBD-like superfamily/PGBD"/>
    <property type="match status" value="2"/>
</dbReference>
<dbReference type="PANTHER" id="PTHR41533:SF1">
    <property type="entry name" value="L,D-TRANSPEPTIDASE YCBB-RELATED"/>
    <property type="match status" value="1"/>
</dbReference>
<reference evidence="3 4" key="2">
    <citation type="journal article" date="2012" name="Stand. Genomic Sci.">
        <title>Complete Genome Sequence of Clostridium clariflavum DSM 19732.</title>
        <authorList>
            <person name="Izquierdo J.A."/>
            <person name="Goodwin L."/>
            <person name="Davenport K.W."/>
            <person name="Teshima H."/>
            <person name="Bruce D."/>
            <person name="Detter C."/>
            <person name="Tapia R."/>
            <person name="Han S."/>
            <person name="Land M."/>
            <person name="Hauser L."/>
            <person name="Jeffries C.D."/>
            <person name="Han J."/>
            <person name="Pitluck S."/>
            <person name="Nolan M."/>
            <person name="Chen A."/>
            <person name="Huntemann M."/>
            <person name="Mavromatis K."/>
            <person name="Mikhailova N."/>
            <person name="Liolios K."/>
            <person name="Woyke T."/>
            <person name="Lynd L.R."/>
        </authorList>
    </citation>
    <scope>NUCLEOTIDE SEQUENCE [LARGE SCALE GENOMIC DNA]</scope>
    <source>
        <strain evidence="4">DSM 19732 / NBRC 101661 / EBR45</strain>
    </source>
</reference>
<keyword evidence="4" id="KW-1185">Reference proteome</keyword>
<dbReference type="HOGENOM" id="CLU_770983_0_0_9"/>
<dbReference type="OrthoDB" id="529831at2"/>
<dbReference type="InterPro" id="IPR036366">
    <property type="entry name" value="PGBDSf"/>
</dbReference>
<dbReference type="PANTHER" id="PTHR41533">
    <property type="entry name" value="L,D-TRANSPEPTIDASE HI_1667-RELATED"/>
    <property type="match status" value="1"/>
</dbReference>
<dbReference type="RefSeq" id="WP_014253927.1">
    <property type="nucleotide sequence ID" value="NC_016627.1"/>
</dbReference>
<feature type="domain" description="Peptidoglycan binding-like" evidence="2">
    <location>
        <begin position="119"/>
        <end position="174"/>
    </location>
</feature>
<dbReference type="Proteomes" id="UP000005435">
    <property type="component" value="Chromosome"/>
</dbReference>
<dbReference type="InterPro" id="IPR002477">
    <property type="entry name" value="Peptidoglycan-bd-like"/>
</dbReference>
<dbReference type="Pfam" id="PF01471">
    <property type="entry name" value="PG_binding_1"/>
    <property type="match status" value="2"/>
</dbReference>
<evidence type="ECO:0000313" key="3">
    <source>
        <dbReference type="EMBL" id="AEV67296.1"/>
    </source>
</evidence>
<accession>G8LTV0</accession>
<dbReference type="SUPFAM" id="SSF47090">
    <property type="entry name" value="PGBD-like"/>
    <property type="match status" value="2"/>
</dbReference>
<keyword evidence="1" id="KW-0732">Signal</keyword>
<feature type="chain" id="PRO_5003511555" evidence="1">
    <location>
        <begin position="30"/>
        <end position="359"/>
    </location>
</feature>
<dbReference type="EMBL" id="CP003065">
    <property type="protein sequence ID" value="AEV67296.1"/>
    <property type="molecule type" value="Genomic_DNA"/>
</dbReference>
<evidence type="ECO:0000313" key="4">
    <source>
        <dbReference type="Proteomes" id="UP000005435"/>
    </source>
</evidence>
<feature type="domain" description="Peptidoglycan binding-like" evidence="2">
    <location>
        <begin position="39"/>
        <end position="94"/>
    </location>
</feature>
<reference evidence="4" key="1">
    <citation type="submission" date="2011-12" db="EMBL/GenBank/DDBJ databases">
        <title>Complete sequence of Clostridium clariflavum DSM 19732.</title>
        <authorList>
            <consortium name="US DOE Joint Genome Institute"/>
            <person name="Lucas S."/>
            <person name="Han J."/>
            <person name="Lapidus A."/>
            <person name="Cheng J.-F."/>
            <person name="Goodwin L."/>
            <person name="Pitluck S."/>
            <person name="Peters L."/>
            <person name="Teshima H."/>
            <person name="Detter J.C."/>
            <person name="Han C."/>
            <person name="Tapia R."/>
            <person name="Land M."/>
            <person name="Hauser L."/>
            <person name="Kyrpides N."/>
            <person name="Ivanova N."/>
            <person name="Pagani I."/>
            <person name="Kitzmiller T."/>
            <person name="Lynd L."/>
            <person name="Izquierdo J."/>
            <person name="Woyke T."/>
        </authorList>
    </citation>
    <scope>NUCLEOTIDE SEQUENCE [LARGE SCALE GENOMIC DNA]</scope>
    <source>
        <strain evidence="4">DSM 19732 / NBRC 101661 / EBR45</strain>
    </source>
</reference>
<evidence type="ECO:0000256" key="1">
    <source>
        <dbReference type="SAM" id="SignalP"/>
    </source>
</evidence>